<evidence type="ECO:0000256" key="3">
    <source>
        <dbReference type="ARBA" id="ARBA00022475"/>
    </source>
</evidence>
<dbReference type="GO" id="GO:0005886">
    <property type="term" value="C:plasma membrane"/>
    <property type="evidence" value="ECO:0007669"/>
    <property type="project" value="UniProtKB-SubCell"/>
</dbReference>
<dbReference type="InterPro" id="IPR028362">
    <property type="entry name" value="AlgI"/>
</dbReference>
<keyword evidence="10" id="KW-1185">Reference proteome</keyword>
<evidence type="ECO:0000256" key="8">
    <source>
        <dbReference type="SAM" id="Phobius"/>
    </source>
</evidence>
<feature type="transmembrane region" description="Helical" evidence="8">
    <location>
        <begin position="326"/>
        <end position="344"/>
    </location>
</feature>
<name>A0A1M7HTD6_9FIRM</name>
<dbReference type="AlphaFoldDB" id="A0A1M7HTD6"/>
<keyword evidence="6 7" id="KW-0472">Membrane</keyword>
<dbReference type="RefSeq" id="WP_073285560.1">
    <property type="nucleotide sequence ID" value="NZ_FRCP01000008.1"/>
</dbReference>
<protein>
    <submittedName>
        <fullName evidence="9">Alginate O-acetyltransferase complex protein AlgI</fullName>
    </submittedName>
</protein>
<dbReference type="PANTHER" id="PTHR13285:SF18">
    <property type="entry name" value="PROTEIN-CYSTEINE N-PALMITOYLTRANSFERASE RASP"/>
    <property type="match status" value="1"/>
</dbReference>
<dbReference type="InterPro" id="IPR051085">
    <property type="entry name" value="MB_O-acyltransferase"/>
</dbReference>
<feature type="transmembrane region" description="Helical" evidence="8">
    <location>
        <begin position="302"/>
        <end position="320"/>
    </location>
</feature>
<keyword evidence="4 8" id="KW-0812">Transmembrane</keyword>
<feature type="transmembrane region" description="Helical" evidence="8">
    <location>
        <begin position="224"/>
        <end position="244"/>
    </location>
</feature>
<dbReference type="InterPro" id="IPR004299">
    <property type="entry name" value="MBOAT_fam"/>
</dbReference>
<feature type="transmembrane region" description="Helical" evidence="8">
    <location>
        <begin position="356"/>
        <end position="374"/>
    </location>
</feature>
<dbReference type="PIRSF" id="PIRSF016636">
    <property type="entry name" value="AlgI_DltB"/>
    <property type="match status" value="1"/>
</dbReference>
<reference evidence="9 10" key="1">
    <citation type="submission" date="2016-11" db="EMBL/GenBank/DDBJ databases">
        <authorList>
            <person name="Jaros S."/>
            <person name="Januszkiewicz K."/>
            <person name="Wedrychowicz H."/>
        </authorList>
    </citation>
    <scope>NUCLEOTIDE SEQUENCE [LARGE SCALE GENOMIC DNA]</scope>
    <source>
        <strain evidence="9 10">DSM 15930</strain>
    </source>
</reference>
<feature type="transmembrane region" description="Helical" evidence="8">
    <location>
        <begin position="6"/>
        <end position="23"/>
    </location>
</feature>
<gene>
    <name evidence="9" type="ORF">SAMN02746066_01553</name>
</gene>
<evidence type="ECO:0000313" key="10">
    <source>
        <dbReference type="Proteomes" id="UP000184038"/>
    </source>
</evidence>
<sequence>MVFSSLIFLFLFLPLSLIAYYFSKNKNWVLLISSMIFYSFGGIKFIYVIIGLTFISYIGGLLVDSSKTNLTRRLSLVGTISLQLIILILFKYTNFIIDIINNISNFDLRVVNIVLPIGISFYTFQLISYVVDVYREDCEVQKSFAKLLLYSSLFHQCIAGPIVRYQDIAEQMEYRKVTAGMINRGINRFCIGLAKKAILANHLASLADTLLPTTMDGMKTSSVVGLWLGLAMYMLQIYMDFSAYSDMAIGLGLMVGFKYRENFDYPYMSKSVSEFWRRWHISLGSFFRDYVYIPMGGNQLGLGRTILNLFIVWALTGLWHGAAYNYLLWGLYFFIFITIEKLFASKRVGKRGKGISHIYLLIVVLFGWLLFRYSDLNLMFGVLKGMFGAGDLPFMDLRTSLLLQNNVFFIMVAIVGSTAIVKLLDDILSDLSNRYGWIANVTMTFEVVAMPVILIVSVISLVGNSYNPFIYFQF</sequence>
<evidence type="ECO:0000256" key="6">
    <source>
        <dbReference type="ARBA" id="ARBA00023136"/>
    </source>
</evidence>
<dbReference type="PANTHER" id="PTHR13285">
    <property type="entry name" value="ACYLTRANSFERASE"/>
    <property type="match status" value="1"/>
</dbReference>
<proteinExistence type="inferred from homology"/>
<feature type="transmembrane region" description="Helical" evidence="8">
    <location>
        <begin position="70"/>
        <end position="90"/>
    </location>
</feature>
<evidence type="ECO:0000256" key="5">
    <source>
        <dbReference type="ARBA" id="ARBA00022989"/>
    </source>
</evidence>
<dbReference type="OrthoDB" id="9805788at2"/>
<dbReference type="GO" id="GO:0016746">
    <property type="term" value="F:acyltransferase activity"/>
    <property type="evidence" value="ECO:0007669"/>
    <property type="project" value="UniProtKB-KW"/>
</dbReference>
<keyword evidence="7" id="KW-0012">Acyltransferase</keyword>
<keyword evidence="3 7" id="KW-1003">Cell membrane</keyword>
<dbReference type="GO" id="GO:0042121">
    <property type="term" value="P:alginic acid biosynthetic process"/>
    <property type="evidence" value="ECO:0007669"/>
    <property type="project" value="InterPro"/>
</dbReference>
<organism evidence="9 10">
    <name type="scientific">Anaerosporobacter mobilis DSM 15930</name>
    <dbReference type="NCBI Taxonomy" id="1120996"/>
    <lineage>
        <taxon>Bacteria</taxon>
        <taxon>Bacillati</taxon>
        <taxon>Bacillota</taxon>
        <taxon>Clostridia</taxon>
        <taxon>Lachnospirales</taxon>
        <taxon>Lachnospiraceae</taxon>
        <taxon>Anaerosporobacter</taxon>
    </lineage>
</organism>
<comment type="subcellular location">
    <subcellularLocation>
        <location evidence="1">Cell membrane</location>
        <topology evidence="1">Multi-pass membrane protein</topology>
    </subcellularLocation>
</comment>
<keyword evidence="7 9" id="KW-0808">Transferase</keyword>
<dbReference type="EMBL" id="FRCP01000008">
    <property type="protein sequence ID" value="SHM31603.1"/>
    <property type="molecule type" value="Genomic_DNA"/>
</dbReference>
<feature type="transmembrane region" description="Helical" evidence="8">
    <location>
        <begin position="407"/>
        <end position="425"/>
    </location>
</feature>
<evidence type="ECO:0000256" key="4">
    <source>
        <dbReference type="ARBA" id="ARBA00022692"/>
    </source>
</evidence>
<evidence type="ECO:0000256" key="7">
    <source>
        <dbReference type="PIRNR" id="PIRNR016636"/>
    </source>
</evidence>
<evidence type="ECO:0000256" key="1">
    <source>
        <dbReference type="ARBA" id="ARBA00004651"/>
    </source>
</evidence>
<comment type="similarity">
    <text evidence="2 7">Belongs to the membrane-bound acyltransferase family.</text>
</comment>
<feature type="transmembrane region" description="Helical" evidence="8">
    <location>
        <begin position="437"/>
        <end position="462"/>
    </location>
</feature>
<accession>A0A1M7HTD6</accession>
<feature type="transmembrane region" description="Helical" evidence="8">
    <location>
        <begin position="35"/>
        <end position="58"/>
    </location>
</feature>
<evidence type="ECO:0000313" key="9">
    <source>
        <dbReference type="EMBL" id="SHM31603.1"/>
    </source>
</evidence>
<dbReference type="PIRSF" id="PIRSF500217">
    <property type="entry name" value="AlgI"/>
    <property type="match status" value="1"/>
</dbReference>
<dbReference type="Pfam" id="PF03062">
    <property type="entry name" value="MBOAT"/>
    <property type="match status" value="1"/>
</dbReference>
<keyword evidence="5 8" id="KW-1133">Transmembrane helix</keyword>
<dbReference type="InterPro" id="IPR024194">
    <property type="entry name" value="Ac/AlaTfrase_AlgI/DltB"/>
</dbReference>
<dbReference type="STRING" id="1120996.SAMN02746066_01553"/>
<dbReference type="Proteomes" id="UP000184038">
    <property type="component" value="Unassembled WGS sequence"/>
</dbReference>
<evidence type="ECO:0000256" key="2">
    <source>
        <dbReference type="ARBA" id="ARBA00010323"/>
    </source>
</evidence>
<feature type="transmembrane region" description="Helical" evidence="8">
    <location>
        <begin position="110"/>
        <end position="131"/>
    </location>
</feature>